<evidence type="ECO:0000313" key="5">
    <source>
        <dbReference type="WBParaSite" id="HNAJ_0000268901-mRNA-1"/>
    </source>
</evidence>
<dbReference type="WBParaSite" id="HNAJ_0000268901-mRNA-1">
    <property type="protein sequence ID" value="HNAJ_0000268901-mRNA-1"/>
    <property type="gene ID" value="HNAJ_0000268901"/>
</dbReference>
<dbReference type="InterPro" id="IPR043955">
    <property type="entry name" value="DUF5746"/>
</dbReference>
<evidence type="ECO:0000313" key="4">
    <source>
        <dbReference type="Proteomes" id="UP000278807"/>
    </source>
</evidence>
<dbReference type="Pfam" id="PF19017">
    <property type="entry name" value="DUF5746"/>
    <property type="match status" value="1"/>
</dbReference>
<keyword evidence="1" id="KW-1133">Transmembrane helix</keyword>
<dbReference type="Proteomes" id="UP000278807">
    <property type="component" value="Unassembled WGS sequence"/>
</dbReference>
<evidence type="ECO:0000313" key="3">
    <source>
        <dbReference type="EMBL" id="VDN98547.1"/>
    </source>
</evidence>
<proteinExistence type="predicted"/>
<organism evidence="5">
    <name type="scientific">Rodentolepis nana</name>
    <name type="common">Dwarf tapeworm</name>
    <name type="synonym">Hymenolepis nana</name>
    <dbReference type="NCBI Taxonomy" id="102285"/>
    <lineage>
        <taxon>Eukaryota</taxon>
        <taxon>Metazoa</taxon>
        <taxon>Spiralia</taxon>
        <taxon>Lophotrochozoa</taxon>
        <taxon>Platyhelminthes</taxon>
        <taxon>Cestoda</taxon>
        <taxon>Eucestoda</taxon>
        <taxon>Cyclophyllidea</taxon>
        <taxon>Hymenolepididae</taxon>
        <taxon>Rodentolepis</taxon>
    </lineage>
</organism>
<feature type="domain" description="DUF5746" evidence="2">
    <location>
        <begin position="33"/>
        <end position="214"/>
    </location>
</feature>
<accession>A0A0R3T6K1</accession>
<keyword evidence="4" id="KW-1185">Reference proteome</keyword>
<gene>
    <name evidence="3" type="ORF">HNAJ_LOCUS2688</name>
</gene>
<feature type="transmembrane region" description="Helical" evidence="1">
    <location>
        <begin position="30"/>
        <end position="52"/>
    </location>
</feature>
<protein>
    <submittedName>
        <fullName evidence="5">DUF5746 domain-containing protein</fullName>
    </submittedName>
</protein>
<evidence type="ECO:0000256" key="1">
    <source>
        <dbReference type="SAM" id="Phobius"/>
    </source>
</evidence>
<keyword evidence="1" id="KW-0812">Transmembrane</keyword>
<dbReference type="OrthoDB" id="6219733at2759"/>
<keyword evidence="1" id="KW-0472">Membrane</keyword>
<dbReference type="EMBL" id="UZAE01001377">
    <property type="protein sequence ID" value="VDN98547.1"/>
    <property type="molecule type" value="Genomic_DNA"/>
</dbReference>
<sequence>MYDYRPGIASSDSPCGYDKHRFRHRLRKKFWAIVLSLLVTSILVGTVAWIIWTRLSRSHSWNDEGPLRSENPPAICYKCSNYFHIMDGREVYSNIDVLKGESGGTENSGYRGVARDVEDPRQELCQEVVNRTALAETQVPLDDDCGDSLYDGCFKMVTRSFRLVPNVGRERLSVTIVSRNCAEIPKNLALGCYKTFGGLGMERELCYCEGTYCNSDVSMKGSIIETITLCILIQLLHN</sequence>
<dbReference type="AlphaFoldDB" id="A0A0R3T6K1"/>
<reference evidence="5" key="1">
    <citation type="submission" date="2017-02" db="UniProtKB">
        <authorList>
            <consortium name="WormBaseParasite"/>
        </authorList>
    </citation>
    <scope>IDENTIFICATION</scope>
</reference>
<evidence type="ECO:0000259" key="2">
    <source>
        <dbReference type="Pfam" id="PF19017"/>
    </source>
</evidence>
<reference evidence="3 4" key="2">
    <citation type="submission" date="2018-11" db="EMBL/GenBank/DDBJ databases">
        <authorList>
            <consortium name="Pathogen Informatics"/>
        </authorList>
    </citation>
    <scope>NUCLEOTIDE SEQUENCE [LARGE SCALE GENOMIC DNA]</scope>
</reference>
<name>A0A0R3T6K1_RODNA</name>